<reference evidence="3 4" key="1">
    <citation type="submission" date="2022-03" db="EMBL/GenBank/DDBJ databases">
        <title>Parabacteroides sp. nov. isolated from swine feces.</title>
        <authorList>
            <person name="Bak J.E."/>
        </authorList>
    </citation>
    <scope>NUCLEOTIDE SEQUENCE [LARGE SCALE GENOMIC DNA]</scope>
    <source>
        <strain evidence="3 4">AGMB00274</strain>
    </source>
</reference>
<sequence>MDRTFKSKIGWWYHMIIWIMGICTVLSFVQGQSPGRMITLLLVTLFLIHLMLTTWYKITADGELIVHCSFFPEKKLKVEEIAAVEPTALPVSSYALSLDRLIIYKGEQQWLLISPVNKKEFLKCLRKYNPDIQVKEPSIM</sequence>
<dbReference type="InterPro" id="IPR009589">
    <property type="entry name" value="PH_YyaB-like"/>
</dbReference>
<keyword evidence="1" id="KW-0812">Transmembrane</keyword>
<evidence type="ECO:0000259" key="2">
    <source>
        <dbReference type="Pfam" id="PF06713"/>
    </source>
</evidence>
<dbReference type="EMBL" id="JAKZMM010000071">
    <property type="protein sequence ID" value="MCJ2382318.1"/>
    <property type="molecule type" value="Genomic_DNA"/>
</dbReference>
<comment type="caution">
    <text evidence="3">The sequence shown here is derived from an EMBL/GenBank/DDBJ whole genome shotgun (WGS) entry which is preliminary data.</text>
</comment>
<dbReference type="Proteomes" id="UP001165444">
    <property type="component" value="Unassembled WGS sequence"/>
</dbReference>
<gene>
    <name evidence="3" type="ORF">MUN53_17160</name>
</gene>
<keyword evidence="1" id="KW-1133">Transmembrane helix</keyword>
<keyword evidence="4" id="KW-1185">Reference proteome</keyword>
<proteinExistence type="predicted"/>
<evidence type="ECO:0000256" key="1">
    <source>
        <dbReference type="SAM" id="Phobius"/>
    </source>
</evidence>
<feature type="transmembrane region" description="Helical" evidence="1">
    <location>
        <begin position="37"/>
        <end position="56"/>
    </location>
</feature>
<evidence type="ECO:0000313" key="4">
    <source>
        <dbReference type="Proteomes" id="UP001165444"/>
    </source>
</evidence>
<accession>A0ABT0C5N3</accession>
<protein>
    <submittedName>
        <fullName evidence="3">PH domain-containing protein</fullName>
    </submittedName>
</protein>
<feature type="transmembrane region" description="Helical" evidence="1">
    <location>
        <begin position="12"/>
        <end position="31"/>
    </location>
</feature>
<organism evidence="3 4">
    <name type="scientific">Parabacteroides faecalis</name>
    <dbReference type="NCBI Taxonomy" id="2924040"/>
    <lineage>
        <taxon>Bacteria</taxon>
        <taxon>Pseudomonadati</taxon>
        <taxon>Bacteroidota</taxon>
        <taxon>Bacteroidia</taxon>
        <taxon>Bacteroidales</taxon>
        <taxon>Tannerellaceae</taxon>
        <taxon>Parabacteroides</taxon>
    </lineage>
</organism>
<feature type="domain" description="Uncharacterized protein YyaB-like PH" evidence="2">
    <location>
        <begin position="54"/>
        <end position="129"/>
    </location>
</feature>
<keyword evidence="1" id="KW-0472">Membrane</keyword>
<evidence type="ECO:0000313" key="3">
    <source>
        <dbReference type="EMBL" id="MCJ2382318.1"/>
    </source>
</evidence>
<dbReference type="RefSeq" id="WP_243326618.1">
    <property type="nucleotide sequence ID" value="NZ_JAKZMM010000071.1"/>
</dbReference>
<name>A0ABT0C5N3_9BACT</name>
<dbReference type="Pfam" id="PF06713">
    <property type="entry name" value="bPH_4"/>
    <property type="match status" value="1"/>
</dbReference>